<protein>
    <submittedName>
        <fullName evidence="1">Uncharacterized protein</fullName>
    </submittedName>
</protein>
<sequence length="89" mass="9681">MSSMKQHNPLSLPSVPAHRKRDLGIHLINWVLSKFNVDAAACVPSMTFGIRAIIRDHLGVVMGAMATSIKGSFDPYIAPLQSAYPHRAA</sequence>
<evidence type="ECO:0000313" key="2">
    <source>
        <dbReference type="Proteomes" id="UP000237000"/>
    </source>
</evidence>
<dbReference type="AlphaFoldDB" id="A0A2P5E5M0"/>
<name>A0A2P5E5M0_TREOI</name>
<dbReference type="Proteomes" id="UP000237000">
    <property type="component" value="Unassembled WGS sequence"/>
</dbReference>
<proteinExistence type="predicted"/>
<dbReference type="InParanoid" id="A0A2P5E5M0"/>
<accession>A0A2P5E5M0</accession>
<dbReference type="EMBL" id="JXTC01000230">
    <property type="protein sequence ID" value="PON80844.1"/>
    <property type="molecule type" value="Genomic_DNA"/>
</dbReference>
<keyword evidence="2" id="KW-1185">Reference proteome</keyword>
<organism evidence="1 2">
    <name type="scientific">Trema orientale</name>
    <name type="common">Charcoal tree</name>
    <name type="synonym">Celtis orientalis</name>
    <dbReference type="NCBI Taxonomy" id="63057"/>
    <lineage>
        <taxon>Eukaryota</taxon>
        <taxon>Viridiplantae</taxon>
        <taxon>Streptophyta</taxon>
        <taxon>Embryophyta</taxon>
        <taxon>Tracheophyta</taxon>
        <taxon>Spermatophyta</taxon>
        <taxon>Magnoliopsida</taxon>
        <taxon>eudicotyledons</taxon>
        <taxon>Gunneridae</taxon>
        <taxon>Pentapetalae</taxon>
        <taxon>rosids</taxon>
        <taxon>fabids</taxon>
        <taxon>Rosales</taxon>
        <taxon>Cannabaceae</taxon>
        <taxon>Trema</taxon>
    </lineage>
</organism>
<evidence type="ECO:0000313" key="1">
    <source>
        <dbReference type="EMBL" id="PON80844.1"/>
    </source>
</evidence>
<reference evidence="2" key="1">
    <citation type="submission" date="2016-06" db="EMBL/GenBank/DDBJ databases">
        <title>Parallel loss of symbiosis genes in relatives of nitrogen-fixing non-legume Parasponia.</title>
        <authorList>
            <person name="Van Velzen R."/>
            <person name="Holmer R."/>
            <person name="Bu F."/>
            <person name="Rutten L."/>
            <person name="Van Zeijl A."/>
            <person name="Liu W."/>
            <person name="Santuari L."/>
            <person name="Cao Q."/>
            <person name="Sharma T."/>
            <person name="Shen D."/>
            <person name="Roswanjaya Y."/>
            <person name="Wardhani T."/>
            <person name="Kalhor M.S."/>
            <person name="Jansen J."/>
            <person name="Van den Hoogen J."/>
            <person name="Gungor B."/>
            <person name="Hartog M."/>
            <person name="Hontelez J."/>
            <person name="Verver J."/>
            <person name="Yang W.-C."/>
            <person name="Schijlen E."/>
            <person name="Repin R."/>
            <person name="Schilthuizen M."/>
            <person name="Schranz E."/>
            <person name="Heidstra R."/>
            <person name="Miyata K."/>
            <person name="Fedorova E."/>
            <person name="Kohlen W."/>
            <person name="Bisseling T."/>
            <person name="Smit S."/>
            <person name="Geurts R."/>
        </authorList>
    </citation>
    <scope>NUCLEOTIDE SEQUENCE [LARGE SCALE GENOMIC DNA]</scope>
    <source>
        <strain evidence="2">cv. RG33-2</strain>
    </source>
</reference>
<gene>
    <name evidence="1" type="ORF">TorRG33x02_233400</name>
</gene>
<dbReference type="OrthoDB" id="10290815at2759"/>
<comment type="caution">
    <text evidence="1">The sequence shown here is derived from an EMBL/GenBank/DDBJ whole genome shotgun (WGS) entry which is preliminary data.</text>
</comment>